<evidence type="ECO:0000256" key="1">
    <source>
        <dbReference type="ARBA" id="ARBA00010515"/>
    </source>
</evidence>
<dbReference type="PANTHER" id="PTHR23024">
    <property type="entry name" value="ARYLACETAMIDE DEACETYLASE"/>
    <property type="match status" value="1"/>
</dbReference>
<dbReference type="InterPro" id="IPR050466">
    <property type="entry name" value="Carboxylest/Gibb_receptor"/>
</dbReference>
<dbReference type="EMBL" id="JAVIJP010000107">
    <property type="protein sequence ID" value="KAL3614193.1"/>
    <property type="molecule type" value="Genomic_DNA"/>
</dbReference>
<dbReference type="InterPro" id="IPR013094">
    <property type="entry name" value="AB_hydrolase_3"/>
</dbReference>
<dbReference type="SUPFAM" id="SSF53474">
    <property type="entry name" value="alpha/beta-Hydrolases"/>
    <property type="match status" value="1"/>
</dbReference>
<accession>A0ABD3BAI0</accession>
<feature type="domain" description="Alpha/beta hydrolase fold-3" evidence="2">
    <location>
        <begin position="75"/>
        <end position="280"/>
    </location>
</feature>
<dbReference type="Proteomes" id="UP001632038">
    <property type="component" value="Unassembled WGS sequence"/>
</dbReference>
<dbReference type="Pfam" id="PF07859">
    <property type="entry name" value="Abhydrolase_3"/>
    <property type="match status" value="1"/>
</dbReference>
<reference evidence="4" key="1">
    <citation type="journal article" date="2024" name="IScience">
        <title>Strigolactones Initiate the Formation of Haustorium-like Structures in Castilleja.</title>
        <authorList>
            <person name="Buerger M."/>
            <person name="Peterson D."/>
            <person name="Chory J."/>
        </authorList>
    </citation>
    <scope>NUCLEOTIDE SEQUENCE [LARGE SCALE GENOMIC DNA]</scope>
</reference>
<comment type="caution">
    <text evidence="3">The sequence shown here is derived from an EMBL/GenBank/DDBJ whole genome shotgun (WGS) entry which is preliminary data.</text>
</comment>
<name>A0ABD3BAI0_9LAMI</name>
<evidence type="ECO:0000313" key="3">
    <source>
        <dbReference type="EMBL" id="KAL3614193.1"/>
    </source>
</evidence>
<comment type="similarity">
    <text evidence="1">Belongs to the 'GDXG' lipolytic enzyme family.</text>
</comment>
<organism evidence="3 4">
    <name type="scientific">Castilleja foliolosa</name>
    <dbReference type="NCBI Taxonomy" id="1961234"/>
    <lineage>
        <taxon>Eukaryota</taxon>
        <taxon>Viridiplantae</taxon>
        <taxon>Streptophyta</taxon>
        <taxon>Embryophyta</taxon>
        <taxon>Tracheophyta</taxon>
        <taxon>Spermatophyta</taxon>
        <taxon>Magnoliopsida</taxon>
        <taxon>eudicotyledons</taxon>
        <taxon>Gunneridae</taxon>
        <taxon>Pentapetalae</taxon>
        <taxon>asterids</taxon>
        <taxon>lamiids</taxon>
        <taxon>Lamiales</taxon>
        <taxon>Orobanchaceae</taxon>
        <taxon>Pedicularideae</taxon>
        <taxon>Castillejinae</taxon>
        <taxon>Castilleja</taxon>
    </lineage>
</organism>
<dbReference type="AlphaFoldDB" id="A0ABD3BAI0"/>
<dbReference type="PANTHER" id="PTHR23024:SF621">
    <property type="entry name" value="CARBOXYLESTERASE 2-RELATED"/>
    <property type="match status" value="1"/>
</dbReference>
<dbReference type="Gene3D" id="3.40.50.1820">
    <property type="entry name" value="alpha/beta hydrolase"/>
    <property type="match status" value="1"/>
</dbReference>
<evidence type="ECO:0000259" key="2">
    <source>
        <dbReference type="Pfam" id="PF07859"/>
    </source>
</evidence>
<dbReference type="InterPro" id="IPR029058">
    <property type="entry name" value="AB_hydrolase_fold"/>
</dbReference>
<keyword evidence="4" id="KW-1185">Reference proteome</keyword>
<gene>
    <name evidence="3" type="ORF">CASFOL_042267</name>
</gene>
<evidence type="ECO:0000313" key="4">
    <source>
        <dbReference type="Proteomes" id="UP001632038"/>
    </source>
</evidence>
<protein>
    <recommendedName>
        <fullName evidence="2">Alpha/beta hydrolase fold-3 domain-containing protein</fullName>
    </recommendedName>
</protein>
<sequence>MASDPKEIAVDCSPIFRLFKDGTIDRLLPPQFHSTSDDPTSAVRSKDVSIDSETGLSVRILAPRRQDPPRRLPLVVYIHGGAFCVGSASVTVFHNFVSTIVEKSNVIAVSMDYRLAPENPLPIAFDDSWAAFQWIAAHAAGDGPDPWLNEFADFNRVFIGGESAGATIANDVAVRAGVEKFGGVEIIGIFLIHAFFGGKEEDKLYKILCPTSSGRDDDPRLFPAVDPRIREMAGRRVMFFMAEKDFLRDRAWGYYEGLKRSDWAGEVEMMETEGEGHCFYLLDLENEKAVAMVDRLVVFINAP</sequence>
<proteinExistence type="inferred from homology"/>